<dbReference type="PANTHER" id="PTHR34146">
    <property type="entry name" value="POLYNUCLEOTIDYL TRANSFERASE, RIBONUCLEASE H-LIKE SUPERFAMILY PROTEIN-RELATED"/>
    <property type="match status" value="1"/>
</dbReference>
<keyword evidence="3" id="KW-1185">Reference proteome</keyword>
<evidence type="ECO:0008006" key="4">
    <source>
        <dbReference type="Google" id="ProtNLM"/>
    </source>
</evidence>
<feature type="compositionally biased region" description="Basic and acidic residues" evidence="1">
    <location>
        <begin position="105"/>
        <end position="116"/>
    </location>
</feature>
<dbReference type="EMBL" id="QGKV02000759">
    <property type="protein sequence ID" value="KAF3566773.1"/>
    <property type="molecule type" value="Genomic_DNA"/>
</dbReference>
<sequence>MAISQIKRVGFHPVTFCGGSVMLYKQLPQHKELPMVPKPMSLSCPTYIEYIDNLIKEGKASFSFQKVPRSCNTQADNLAREVREENSNDEPNHLVTLSSLHRGNRSSDFKTNEELSGRSGLRSPSPAFTEHQARILIEHLVGYNKMKQQWMFLSLSTSASTLPTKITNSSTSKISGCGREEQSIISSRRHLLTRLLVRHFVNVTRAHQRAMWHWTSSSSFAFSRAAQVFANISSVYLFLTMRPLFLQSVMFSCRFLQKQRALLLASMPAAADSIFSRTKRDGNSETLPTRKLSLLCSISGDVFKIRNTKEPELDTQTQILSCLVMT</sequence>
<comment type="caution">
    <text evidence="2">The sequence shown here is derived from an EMBL/GenBank/DDBJ whole genome shotgun (WGS) entry which is preliminary data.</text>
</comment>
<name>A0ABQ7D4F8_BRACR</name>
<proteinExistence type="predicted"/>
<feature type="compositionally biased region" description="Basic and acidic residues" evidence="1">
    <location>
        <begin position="82"/>
        <end position="92"/>
    </location>
</feature>
<evidence type="ECO:0000313" key="3">
    <source>
        <dbReference type="Proteomes" id="UP000266723"/>
    </source>
</evidence>
<dbReference type="Gene3D" id="3.30.420.10">
    <property type="entry name" value="Ribonuclease H-like superfamily/Ribonuclease H"/>
    <property type="match status" value="1"/>
</dbReference>
<accession>A0ABQ7D4F8</accession>
<dbReference type="Proteomes" id="UP000266723">
    <property type="component" value="Unassembled WGS sequence"/>
</dbReference>
<evidence type="ECO:0000256" key="1">
    <source>
        <dbReference type="SAM" id="MobiDB-lite"/>
    </source>
</evidence>
<reference evidence="2 3" key="1">
    <citation type="journal article" date="2020" name="BMC Genomics">
        <title>Intraspecific diversification of the crop wild relative Brassica cretica Lam. using demographic model selection.</title>
        <authorList>
            <person name="Kioukis A."/>
            <person name="Michalopoulou V.A."/>
            <person name="Briers L."/>
            <person name="Pirintsos S."/>
            <person name="Studholme D.J."/>
            <person name="Pavlidis P."/>
            <person name="Sarris P.F."/>
        </authorList>
    </citation>
    <scope>NUCLEOTIDE SEQUENCE [LARGE SCALE GENOMIC DNA]</scope>
    <source>
        <strain evidence="3">cv. PFS-1207/04</strain>
    </source>
</reference>
<evidence type="ECO:0000313" key="2">
    <source>
        <dbReference type="EMBL" id="KAF3566773.1"/>
    </source>
</evidence>
<dbReference type="InterPro" id="IPR036397">
    <property type="entry name" value="RNaseH_sf"/>
</dbReference>
<organism evidence="2 3">
    <name type="scientific">Brassica cretica</name>
    <name type="common">Mustard</name>
    <dbReference type="NCBI Taxonomy" id="69181"/>
    <lineage>
        <taxon>Eukaryota</taxon>
        <taxon>Viridiplantae</taxon>
        <taxon>Streptophyta</taxon>
        <taxon>Embryophyta</taxon>
        <taxon>Tracheophyta</taxon>
        <taxon>Spermatophyta</taxon>
        <taxon>Magnoliopsida</taxon>
        <taxon>eudicotyledons</taxon>
        <taxon>Gunneridae</taxon>
        <taxon>Pentapetalae</taxon>
        <taxon>rosids</taxon>
        <taxon>malvids</taxon>
        <taxon>Brassicales</taxon>
        <taxon>Brassicaceae</taxon>
        <taxon>Brassiceae</taxon>
        <taxon>Brassica</taxon>
    </lineage>
</organism>
<dbReference type="PANTHER" id="PTHR34146:SF3">
    <property type="entry name" value="POLYNUCLEOTIDYL TRANSFERASE, RIBONUCLEASE H-LIKE SUPERFAMILY PROTEIN"/>
    <property type="match status" value="1"/>
</dbReference>
<feature type="region of interest" description="Disordered" evidence="1">
    <location>
        <begin position="82"/>
        <end position="126"/>
    </location>
</feature>
<gene>
    <name evidence="2" type="ORF">DY000_02016685</name>
</gene>
<protein>
    <recommendedName>
        <fullName evidence="4">RNase H type-1 domain-containing protein</fullName>
    </recommendedName>
</protein>